<evidence type="ECO:0000259" key="1">
    <source>
        <dbReference type="Pfam" id="PF08241"/>
    </source>
</evidence>
<keyword evidence="2" id="KW-0489">Methyltransferase</keyword>
<gene>
    <name evidence="2" type="ORF">JOF54_003999</name>
</gene>
<dbReference type="PANTHER" id="PTHR42912">
    <property type="entry name" value="METHYLTRANSFERASE"/>
    <property type="match status" value="1"/>
</dbReference>
<feature type="domain" description="Methyltransferase type 11" evidence="1">
    <location>
        <begin position="38"/>
        <end position="130"/>
    </location>
</feature>
<dbReference type="InterPro" id="IPR029063">
    <property type="entry name" value="SAM-dependent_MTases_sf"/>
</dbReference>
<sequence>MTFAVPADAYGRFMGRWSEPLAVRFTALLAPAAGERALDVGCGPGALTTVLADRLGAGAVAAVDPSAPFVAALADRLPGVAVQRARAEALPFPDGSFDLTAAQLVVHFLDDPVGGLAEMRRVTRPGGRVAACVWDHAGGAGPLAVFWRAVADLDPGARGEAGLAGTAEGQLAALAAAAGLTQLQPSALTVGVAFADVEDWWQPFTLGVGPAGAHVAGLDDAGRAALRARCAALLPVGPFTLAATAWGVLGRA</sequence>
<dbReference type="PANTHER" id="PTHR42912:SF93">
    <property type="entry name" value="N6-ADENOSINE-METHYLTRANSFERASE TMT1A"/>
    <property type="match status" value="1"/>
</dbReference>
<dbReference type="RefSeq" id="WP_210059170.1">
    <property type="nucleotide sequence ID" value="NZ_BAAAMH010000011.1"/>
</dbReference>
<accession>A0ABS4ZDG6</accession>
<dbReference type="EMBL" id="JAGIOB010000001">
    <property type="protein sequence ID" value="MBP2419077.1"/>
    <property type="molecule type" value="Genomic_DNA"/>
</dbReference>
<comment type="caution">
    <text evidence="2">The sequence shown here is derived from an EMBL/GenBank/DDBJ whole genome shotgun (WGS) entry which is preliminary data.</text>
</comment>
<dbReference type="InterPro" id="IPR013216">
    <property type="entry name" value="Methyltransf_11"/>
</dbReference>
<evidence type="ECO:0000313" key="2">
    <source>
        <dbReference type="EMBL" id="MBP2419077.1"/>
    </source>
</evidence>
<dbReference type="CDD" id="cd02440">
    <property type="entry name" value="AdoMet_MTases"/>
    <property type="match status" value="1"/>
</dbReference>
<dbReference type="Pfam" id="PF08241">
    <property type="entry name" value="Methyltransf_11"/>
    <property type="match status" value="1"/>
</dbReference>
<organism evidence="2 3">
    <name type="scientific">Microlunatus capsulatus</name>
    <dbReference type="NCBI Taxonomy" id="99117"/>
    <lineage>
        <taxon>Bacteria</taxon>
        <taxon>Bacillati</taxon>
        <taxon>Actinomycetota</taxon>
        <taxon>Actinomycetes</taxon>
        <taxon>Propionibacteriales</taxon>
        <taxon>Propionibacteriaceae</taxon>
        <taxon>Microlunatus</taxon>
    </lineage>
</organism>
<dbReference type="GO" id="GO:0008168">
    <property type="term" value="F:methyltransferase activity"/>
    <property type="evidence" value="ECO:0007669"/>
    <property type="project" value="UniProtKB-KW"/>
</dbReference>
<dbReference type="Proteomes" id="UP000758168">
    <property type="component" value="Unassembled WGS sequence"/>
</dbReference>
<evidence type="ECO:0000313" key="3">
    <source>
        <dbReference type="Proteomes" id="UP000758168"/>
    </source>
</evidence>
<dbReference type="Gene3D" id="3.40.50.150">
    <property type="entry name" value="Vaccinia Virus protein VP39"/>
    <property type="match status" value="1"/>
</dbReference>
<dbReference type="SUPFAM" id="SSF53335">
    <property type="entry name" value="S-adenosyl-L-methionine-dependent methyltransferases"/>
    <property type="match status" value="1"/>
</dbReference>
<dbReference type="GO" id="GO:0032259">
    <property type="term" value="P:methylation"/>
    <property type="evidence" value="ECO:0007669"/>
    <property type="project" value="UniProtKB-KW"/>
</dbReference>
<reference evidence="2 3" key="1">
    <citation type="submission" date="2021-03" db="EMBL/GenBank/DDBJ databases">
        <title>Sequencing the genomes of 1000 actinobacteria strains.</title>
        <authorList>
            <person name="Klenk H.-P."/>
        </authorList>
    </citation>
    <scope>NUCLEOTIDE SEQUENCE [LARGE SCALE GENOMIC DNA]</scope>
    <source>
        <strain evidence="2 3">DSM 12936</strain>
    </source>
</reference>
<name>A0ABS4ZDG6_9ACTN</name>
<keyword evidence="3" id="KW-1185">Reference proteome</keyword>
<dbReference type="InterPro" id="IPR050508">
    <property type="entry name" value="Methyltransf_Superfamily"/>
</dbReference>
<protein>
    <submittedName>
        <fullName evidence="2">SAM-dependent methyltransferase</fullName>
    </submittedName>
</protein>
<keyword evidence="2" id="KW-0808">Transferase</keyword>
<proteinExistence type="predicted"/>